<dbReference type="EMBL" id="VTPC01090959">
    <property type="protein sequence ID" value="KAF2880531.1"/>
    <property type="molecule type" value="Genomic_DNA"/>
</dbReference>
<dbReference type="CDD" id="cd08060">
    <property type="entry name" value="MPN_UPF0172"/>
    <property type="match status" value="1"/>
</dbReference>
<evidence type="ECO:0000259" key="2">
    <source>
        <dbReference type="PROSITE" id="PS50249"/>
    </source>
</evidence>
<dbReference type="InterPro" id="IPR037518">
    <property type="entry name" value="MPN"/>
</dbReference>
<organism evidence="3 4">
    <name type="scientific">Ignelater luminosus</name>
    <name type="common">Cucubano</name>
    <name type="synonym">Pyrophorus luminosus</name>
    <dbReference type="NCBI Taxonomy" id="2038154"/>
    <lineage>
        <taxon>Eukaryota</taxon>
        <taxon>Metazoa</taxon>
        <taxon>Ecdysozoa</taxon>
        <taxon>Arthropoda</taxon>
        <taxon>Hexapoda</taxon>
        <taxon>Insecta</taxon>
        <taxon>Pterygota</taxon>
        <taxon>Neoptera</taxon>
        <taxon>Endopterygota</taxon>
        <taxon>Coleoptera</taxon>
        <taxon>Polyphaga</taxon>
        <taxon>Elateriformia</taxon>
        <taxon>Elateroidea</taxon>
        <taxon>Elateridae</taxon>
        <taxon>Agrypninae</taxon>
        <taxon>Pyrophorini</taxon>
        <taxon>Ignelater</taxon>
    </lineage>
</organism>
<comment type="similarity">
    <text evidence="1">Belongs to the EMC8/EMC9 family.</text>
</comment>
<gene>
    <name evidence="3" type="ORF">ILUMI_25644</name>
</gene>
<accession>A0A8K0FZG6</accession>
<dbReference type="Proteomes" id="UP000801492">
    <property type="component" value="Unassembled WGS sequence"/>
</dbReference>
<feature type="domain" description="MPN" evidence="2">
    <location>
        <begin position="4"/>
        <end position="137"/>
    </location>
</feature>
<comment type="caution">
    <text evidence="3">The sequence shown here is derived from an EMBL/GenBank/DDBJ whole genome shotgun (WGS) entry which is preliminary data.</text>
</comment>
<protein>
    <recommendedName>
        <fullName evidence="2">MPN domain-containing protein</fullName>
    </recommendedName>
</protein>
<proteinExistence type="inferred from homology"/>
<reference evidence="3" key="1">
    <citation type="submission" date="2019-08" db="EMBL/GenBank/DDBJ databases">
        <title>The genome of the North American firefly Photinus pyralis.</title>
        <authorList>
            <consortium name="Photinus pyralis genome working group"/>
            <person name="Fallon T.R."/>
            <person name="Sander Lower S.E."/>
            <person name="Weng J.-K."/>
        </authorList>
    </citation>
    <scope>NUCLEOTIDE SEQUENCE</scope>
    <source>
        <strain evidence="3">TRF0915ILg1</strain>
        <tissue evidence="3">Whole body</tissue>
    </source>
</reference>
<evidence type="ECO:0000313" key="4">
    <source>
        <dbReference type="Proteomes" id="UP000801492"/>
    </source>
</evidence>
<dbReference type="GO" id="GO:0072546">
    <property type="term" value="C:EMC complex"/>
    <property type="evidence" value="ECO:0007669"/>
    <property type="project" value="InterPro"/>
</dbReference>
<evidence type="ECO:0000256" key="1">
    <source>
        <dbReference type="ARBA" id="ARBA00007461"/>
    </source>
</evidence>
<dbReference type="Pfam" id="PF03665">
    <property type="entry name" value="UPF0172"/>
    <property type="match status" value="1"/>
</dbReference>
<sequence length="199" mass="22427">MSEITFSSRAYCKIILHAAKYPHCSINGVLLAKAGSYKNKDIEFVDAIPLFHISLNLTPMAEIALTQIDQVASTQGLIIAGYYTAHENLRENLLEKANHRISDKIAENFSAACLVVVDNRKLSPHLDNLALKVAQFNDGKYRAVDVSRILLNPMHTLDVCTSLLEQRVYKSLADFDNHLDDITLDWINCNINREIEEIE</sequence>
<evidence type="ECO:0000313" key="3">
    <source>
        <dbReference type="EMBL" id="KAF2880531.1"/>
    </source>
</evidence>
<dbReference type="AlphaFoldDB" id="A0A8K0FZG6"/>
<dbReference type="PANTHER" id="PTHR12941">
    <property type="entry name" value="ER MEMBRANE PROTEIN COMPLEX"/>
    <property type="match status" value="1"/>
</dbReference>
<dbReference type="OrthoDB" id="194468at2759"/>
<keyword evidence="4" id="KW-1185">Reference proteome</keyword>
<dbReference type="PROSITE" id="PS50249">
    <property type="entry name" value="MPN"/>
    <property type="match status" value="1"/>
</dbReference>
<name>A0A8K0FZG6_IGNLU</name>
<dbReference type="PANTHER" id="PTHR12941:SF10">
    <property type="entry name" value="ER MEMBRANE PROTEIN COMPLEX SUBUNIT 8_9 HOMOLOG"/>
    <property type="match status" value="1"/>
</dbReference>
<dbReference type="InterPro" id="IPR005366">
    <property type="entry name" value="EMC8/9"/>
</dbReference>